<keyword evidence="1" id="KW-0175">Coiled coil</keyword>
<protein>
    <submittedName>
        <fullName evidence="3">Uncharacterized protein</fullName>
    </submittedName>
</protein>
<organism evidence="3 4">
    <name type="scientific">Aspergillus clavatus (strain ATCC 1007 / CBS 513.65 / DSM 816 / NCTC 3887 / NRRL 1 / QM 1276 / 107)</name>
    <dbReference type="NCBI Taxonomy" id="344612"/>
    <lineage>
        <taxon>Eukaryota</taxon>
        <taxon>Fungi</taxon>
        <taxon>Dikarya</taxon>
        <taxon>Ascomycota</taxon>
        <taxon>Pezizomycotina</taxon>
        <taxon>Eurotiomycetes</taxon>
        <taxon>Eurotiomycetidae</taxon>
        <taxon>Eurotiales</taxon>
        <taxon>Aspergillaceae</taxon>
        <taxon>Aspergillus</taxon>
        <taxon>Aspergillus subgen. Fumigati</taxon>
    </lineage>
</organism>
<dbReference type="GeneID" id="4702880"/>
<dbReference type="GO" id="GO:0005856">
    <property type="term" value="C:cytoskeleton"/>
    <property type="evidence" value="ECO:0007669"/>
    <property type="project" value="TreeGrafter"/>
</dbReference>
<proteinExistence type="predicted"/>
<dbReference type="OrthoDB" id="5332870at2759"/>
<feature type="compositionally biased region" description="Polar residues" evidence="2">
    <location>
        <begin position="756"/>
        <end position="767"/>
    </location>
</feature>
<feature type="compositionally biased region" description="Low complexity" evidence="2">
    <location>
        <begin position="768"/>
        <end position="785"/>
    </location>
</feature>
<dbReference type="VEuPathDB" id="FungiDB:ACLA_034770"/>
<feature type="compositionally biased region" description="Low complexity" evidence="2">
    <location>
        <begin position="845"/>
        <end position="859"/>
    </location>
</feature>
<dbReference type="eggNOG" id="ENOG502QYKI">
    <property type="taxonomic scope" value="Eukaryota"/>
</dbReference>
<dbReference type="Gene3D" id="1.20.1480.30">
    <property type="entry name" value="Designed four-helix bundle protein"/>
    <property type="match status" value="1"/>
</dbReference>
<keyword evidence="4" id="KW-1185">Reference proteome</keyword>
<dbReference type="InterPro" id="IPR022092">
    <property type="entry name" value="TMF_DNA-bd"/>
</dbReference>
<dbReference type="PANTHER" id="PTHR47357">
    <property type="entry name" value="COP1-INTERACTIVE PROTEIN 1"/>
    <property type="match status" value="1"/>
</dbReference>
<feature type="region of interest" description="Disordered" evidence="2">
    <location>
        <begin position="516"/>
        <end position="536"/>
    </location>
</feature>
<dbReference type="AlphaFoldDB" id="A1CJF0"/>
<evidence type="ECO:0000313" key="3">
    <source>
        <dbReference type="EMBL" id="EAW09274.1"/>
    </source>
</evidence>
<dbReference type="RefSeq" id="XP_001270700.1">
    <property type="nucleotide sequence ID" value="XM_001270699.1"/>
</dbReference>
<dbReference type="KEGG" id="act:ACLA_034770"/>
<feature type="region of interest" description="Disordered" evidence="2">
    <location>
        <begin position="751"/>
        <end position="873"/>
    </location>
</feature>
<dbReference type="HOGENOM" id="CLU_291190_0_0_1"/>
<evidence type="ECO:0000313" key="4">
    <source>
        <dbReference type="Proteomes" id="UP000006701"/>
    </source>
</evidence>
<feature type="coiled-coil region" evidence="1">
    <location>
        <begin position="705"/>
        <end position="739"/>
    </location>
</feature>
<dbReference type="GO" id="GO:0005200">
    <property type="term" value="F:structural constituent of cytoskeleton"/>
    <property type="evidence" value="ECO:0007669"/>
    <property type="project" value="TreeGrafter"/>
</dbReference>
<dbReference type="Pfam" id="PF12329">
    <property type="entry name" value="TMF_DNA_bd"/>
    <property type="match status" value="1"/>
</dbReference>
<name>A1CJF0_ASPCL</name>
<dbReference type="OMA" id="QHIGRLM"/>
<dbReference type="EMBL" id="DS027056">
    <property type="protein sequence ID" value="EAW09274.1"/>
    <property type="molecule type" value="Genomic_DNA"/>
</dbReference>
<gene>
    <name evidence="3" type="ORF">ACLA_034770</name>
</gene>
<dbReference type="Proteomes" id="UP000006701">
    <property type="component" value="Unassembled WGS sequence"/>
</dbReference>
<evidence type="ECO:0000256" key="2">
    <source>
        <dbReference type="SAM" id="MobiDB-lite"/>
    </source>
</evidence>
<dbReference type="PANTHER" id="PTHR47357:SF1">
    <property type="entry name" value="SPINDLE POLE BODY COMPONENT 110"/>
    <property type="match status" value="1"/>
</dbReference>
<sequence>MKLINEMAEKPYSETIFPLYRVMTGLQTVPGAMLEIPSETMSSLQVELTKTLRNLDDHMGNLLCLATFARIASSWTADAENKHGPYLPSWLQSVKGFFGQKRGLKTLDLVVLRVILACSASCNNLSADKAAESIRLAIDVCDSVEQDQKDGWIANNSPKIAKLCEKVTREGIDHQVQMMGVAFLVSLLPATALSSKIPKLALQTLLSNEEHLQEVVPLYLVPRLVKANSVILGKTVILEFANCILSKLRENWPDDRANTRAIQRAKSMLQGLQALDPQFFNTAVTDFGPKGSYSQSLAELIGGFPRRTRSSICQNAELCYASLAEAENELLFDLLVFTSHMTLSVATDADNSDLTGVNAFTHYLSKAKSLLAESRCDFSETKPLDHRIKLSFPGLGEQHPTSRSDWRAGIAETIMNCSRMSHDTLIRKIEEVCVDLERRCNTIEEPLRAVEEERDRIASEAEQLRQHNEKLQSELQQSSSSIAGLERDLHQLQNHAQSASVRVQELTAGLDTARREIEEQRHTSQETSISEREKARTRELDLLATITEKDDQIEELQEESQDLRDDNDKLRQTLDMLSKENGATLEQTAVLKQEASRLQESVEQGRLLLGQKDEEIKRLLSDQERMSSDSQVLQRKLDAEIALTEELRGAFQTAEELHKTEVTTLRKQYESQLSEITMQHTKNKEETESLQAAMRAAASNAAKKLQTRDQRIQHLERKVQQLRDERATKAREFSEAQQHIGRLMSVMGFKPDSKEQNTASKQQCSASTPRPTQMTTMQQQTPQRQDYTESQSENMLADSFASATPQPSRRSPKRSRNAVADQDTKELACRSRVRPRRERPALADANQNSQSGSQRSSASLCTQEMAGQDTQYGGNLDENHLHEIDLDMDLDFSKDFLFTSTSLSGANDNILPPGAQQ</sequence>
<accession>A1CJF0</accession>
<reference evidence="3 4" key="1">
    <citation type="journal article" date="2008" name="PLoS Genet.">
        <title>Genomic islands in the pathogenic filamentous fungus Aspergillus fumigatus.</title>
        <authorList>
            <person name="Fedorova N.D."/>
            <person name="Khaldi N."/>
            <person name="Joardar V.S."/>
            <person name="Maiti R."/>
            <person name="Amedeo P."/>
            <person name="Anderson M.J."/>
            <person name="Crabtree J."/>
            <person name="Silva J.C."/>
            <person name="Badger J.H."/>
            <person name="Albarraq A."/>
            <person name="Angiuoli S."/>
            <person name="Bussey H."/>
            <person name="Bowyer P."/>
            <person name="Cotty P.J."/>
            <person name="Dyer P.S."/>
            <person name="Egan A."/>
            <person name="Galens K."/>
            <person name="Fraser-Liggett C.M."/>
            <person name="Haas B.J."/>
            <person name="Inman J.M."/>
            <person name="Kent R."/>
            <person name="Lemieux S."/>
            <person name="Malavazi I."/>
            <person name="Orvis J."/>
            <person name="Roemer T."/>
            <person name="Ronning C.M."/>
            <person name="Sundaram J.P."/>
            <person name="Sutton G."/>
            <person name="Turner G."/>
            <person name="Venter J.C."/>
            <person name="White O.R."/>
            <person name="Whitty B.R."/>
            <person name="Youngman P."/>
            <person name="Wolfe K.H."/>
            <person name="Goldman G.H."/>
            <person name="Wortman J.R."/>
            <person name="Jiang B."/>
            <person name="Denning D.W."/>
            <person name="Nierman W.C."/>
        </authorList>
    </citation>
    <scope>NUCLEOTIDE SEQUENCE [LARGE SCALE GENOMIC DNA]</scope>
    <source>
        <strain evidence="4">ATCC 1007 / CBS 513.65 / DSM 816 / NCTC 3887 / NRRL 1</strain>
    </source>
</reference>
<evidence type="ECO:0000256" key="1">
    <source>
        <dbReference type="SAM" id="Coils"/>
    </source>
</evidence>